<dbReference type="Gene3D" id="3.40.50.720">
    <property type="entry name" value="NAD(P)-binding Rossmann-like Domain"/>
    <property type="match status" value="1"/>
</dbReference>
<dbReference type="GO" id="GO:0005524">
    <property type="term" value="F:ATP binding"/>
    <property type="evidence" value="ECO:0007669"/>
    <property type="project" value="UniProtKB-UniRule"/>
</dbReference>
<evidence type="ECO:0000256" key="12">
    <source>
        <dbReference type="ARBA" id="ARBA00023316"/>
    </source>
</evidence>
<dbReference type="GO" id="GO:0008360">
    <property type="term" value="P:regulation of cell shape"/>
    <property type="evidence" value="ECO:0007669"/>
    <property type="project" value="UniProtKB-KW"/>
</dbReference>
<keyword evidence="15" id="KW-1133">Transmembrane helix</keyword>
<evidence type="ECO:0000256" key="9">
    <source>
        <dbReference type="ARBA" id="ARBA00022960"/>
    </source>
</evidence>
<accession>A0A455TA22</accession>
<dbReference type="Pfam" id="PF08245">
    <property type="entry name" value="Mur_ligase_M"/>
    <property type="match status" value="1"/>
</dbReference>
<organism evidence="19 20">
    <name type="scientific">Buchnera aphidicola</name>
    <name type="common">Nipponaphis monzeni</name>
    <dbReference type="NCBI Taxonomy" id="2495405"/>
    <lineage>
        <taxon>Bacteria</taxon>
        <taxon>Pseudomonadati</taxon>
        <taxon>Pseudomonadota</taxon>
        <taxon>Gammaproteobacteria</taxon>
        <taxon>Enterobacterales</taxon>
        <taxon>Erwiniaceae</taxon>
        <taxon>Buchnera</taxon>
    </lineage>
</organism>
<feature type="domain" description="Mur ligase C-terminal" evidence="17">
    <location>
        <begin position="340"/>
        <end position="462"/>
    </location>
</feature>
<dbReference type="PANTHER" id="PTHR43445">
    <property type="entry name" value="UDP-N-ACETYLMURAMATE--L-ALANINE LIGASE-RELATED"/>
    <property type="match status" value="1"/>
</dbReference>
<evidence type="ECO:0000259" key="16">
    <source>
        <dbReference type="Pfam" id="PF01225"/>
    </source>
</evidence>
<protein>
    <recommendedName>
        <fullName evidence="3 14">UDP-N-acetylmuramate--L-alanine ligase</fullName>
        <ecNumber evidence="3 14">6.3.2.8</ecNumber>
    </recommendedName>
    <alternativeName>
        <fullName evidence="14">UDP-N-acetylmuramoyl-L-alanine synthetase</fullName>
    </alternativeName>
</protein>
<evidence type="ECO:0000256" key="15">
    <source>
        <dbReference type="SAM" id="Phobius"/>
    </source>
</evidence>
<keyword evidence="15" id="KW-0472">Membrane</keyword>
<keyword evidence="8 14" id="KW-0067">ATP-binding</keyword>
<dbReference type="PANTHER" id="PTHR43445:SF3">
    <property type="entry name" value="UDP-N-ACETYLMURAMATE--L-ALANINE LIGASE"/>
    <property type="match status" value="1"/>
</dbReference>
<evidence type="ECO:0000256" key="5">
    <source>
        <dbReference type="ARBA" id="ARBA00022598"/>
    </source>
</evidence>
<dbReference type="UniPathway" id="UPA00219"/>
<dbReference type="InterPro" id="IPR050061">
    <property type="entry name" value="MurCDEF_pg_biosynth"/>
</dbReference>
<dbReference type="GO" id="GO:0071555">
    <property type="term" value="P:cell wall organization"/>
    <property type="evidence" value="ECO:0007669"/>
    <property type="project" value="UniProtKB-KW"/>
</dbReference>
<comment type="pathway">
    <text evidence="2 14">Cell wall biogenesis; peptidoglycan biosynthesis.</text>
</comment>
<feature type="domain" description="Mur ligase N-terminal catalytic" evidence="16">
    <location>
        <begin position="18"/>
        <end position="116"/>
    </location>
</feature>
<proteinExistence type="inferred from homology"/>
<evidence type="ECO:0000313" key="20">
    <source>
        <dbReference type="Proteomes" id="UP000317544"/>
    </source>
</evidence>
<name>A0A455TA22_9GAMM</name>
<comment type="catalytic activity">
    <reaction evidence="13 14">
        <text>UDP-N-acetyl-alpha-D-muramate + L-alanine + ATP = UDP-N-acetyl-alpha-D-muramoyl-L-alanine + ADP + phosphate + H(+)</text>
        <dbReference type="Rhea" id="RHEA:23372"/>
        <dbReference type="ChEBI" id="CHEBI:15378"/>
        <dbReference type="ChEBI" id="CHEBI:30616"/>
        <dbReference type="ChEBI" id="CHEBI:43474"/>
        <dbReference type="ChEBI" id="CHEBI:57972"/>
        <dbReference type="ChEBI" id="CHEBI:70757"/>
        <dbReference type="ChEBI" id="CHEBI:83898"/>
        <dbReference type="ChEBI" id="CHEBI:456216"/>
        <dbReference type="EC" id="6.3.2.8"/>
    </reaction>
</comment>
<evidence type="ECO:0000256" key="7">
    <source>
        <dbReference type="ARBA" id="ARBA00022741"/>
    </source>
</evidence>
<evidence type="ECO:0000259" key="17">
    <source>
        <dbReference type="Pfam" id="PF02875"/>
    </source>
</evidence>
<dbReference type="GO" id="GO:0051301">
    <property type="term" value="P:cell division"/>
    <property type="evidence" value="ECO:0007669"/>
    <property type="project" value="UniProtKB-KW"/>
</dbReference>
<feature type="domain" description="Mur ligase central" evidence="18">
    <location>
        <begin position="120"/>
        <end position="299"/>
    </location>
</feature>
<dbReference type="SUPFAM" id="SSF53244">
    <property type="entry name" value="MurD-like peptide ligases, peptide-binding domain"/>
    <property type="match status" value="1"/>
</dbReference>
<evidence type="ECO:0000256" key="3">
    <source>
        <dbReference type="ARBA" id="ARBA00012211"/>
    </source>
</evidence>
<keyword evidence="10 14" id="KW-0573">Peptidoglycan synthesis</keyword>
<dbReference type="GO" id="GO:0005737">
    <property type="term" value="C:cytoplasm"/>
    <property type="evidence" value="ECO:0007669"/>
    <property type="project" value="UniProtKB-SubCell"/>
</dbReference>
<evidence type="ECO:0000256" key="8">
    <source>
        <dbReference type="ARBA" id="ARBA00022840"/>
    </source>
</evidence>
<dbReference type="Pfam" id="PF02875">
    <property type="entry name" value="Mur_ligase_C"/>
    <property type="match status" value="1"/>
</dbReference>
<comment type="subcellular location">
    <subcellularLocation>
        <location evidence="1 14">Cytoplasm</location>
    </subcellularLocation>
</comment>
<evidence type="ECO:0000256" key="14">
    <source>
        <dbReference type="HAMAP-Rule" id="MF_00046"/>
    </source>
</evidence>
<dbReference type="HAMAP" id="MF_00046">
    <property type="entry name" value="MurC"/>
    <property type="match status" value="1"/>
</dbReference>
<keyword evidence="4 14" id="KW-0963">Cytoplasm</keyword>
<keyword evidence="6 14" id="KW-0132">Cell division</keyword>
<keyword evidence="7 14" id="KW-0547">Nucleotide-binding</keyword>
<evidence type="ECO:0000256" key="11">
    <source>
        <dbReference type="ARBA" id="ARBA00023306"/>
    </source>
</evidence>
<keyword evidence="5 14" id="KW-0436">Ligase</keyword>
<dbReference type="InterPro" id="IPR013221">
    <property type="entry name" value="Mur_ligase_cen"/>
</dbReference>
<dbReference type="Gene3D" id="3.40.1190.10">
    <property type="entry name" value="Mur-like, catalytic domain"/>
    <property type="match status" value="1"/>
</dbReference>
<dbReference type="EMBL" id="AP019379">
    <property type="protein sequence ID" value="BBI01184.1"/>
    <property type="molecule type" value="Genomic_DNA"/>
</dbReference>
<dbReference type="InterPro" id="IPR000713">
    <property type="entry name" value="Mur_ligase_N"/>
</dbReference>
<dbReference type="NCBIfam" id="TIGR01082">
    <property type="entry name" value="murC"/>
    <property type="match status" value="1"/>
</dbReference>
<comment type="function">
    <text evidence="14">Cell wall formation.</text>
</comment>
<evidence type="ECO:0000256" key="13">
    <source>
        <dbReference type="ARBA" id="ARBA00047833"/>
    </source>
</evidence>
<feature type="binding site" evidence="14">
    <location>
        <begin position="122"/>
        <end position="128"/>
    </location>
    <ligand>
        <name>ATP</name>
        <dbReference type="ChEBI" id="CHEBI:30616"/>
    </ligand>
</feature>
<gene>
    <name evidence="14 19" type="primary">murC</name>
    <name evidence="19" type="ORF">BUCNMO_169</name>
</gene>
<dbReference type="SUPFAM" id="SSF53623">
    <property type="entry name" value="MurD-like peptide ligases, catalytic domain"/>
    <property type="match status" value="1"/>
</dbReference>
<keyword evidence="15" id="KW-0812">Transmembrane</keyword>
<dbReference type="Pfam" id="PF01225">
    <property type="entry name" value="Mur_ligase"/>
    <property type="match status" value="1"/>
</dbReference>
<evidence type="ECO:0000256" key="4">
    <source>
        <dbReference type="ARBA" id="ARBA00022490"/>
    </source>
</evidence>
<feature type="transmembrane region" description="Helical" evidence="15">
    <location>
        <begin position="17"/>
        <end position="36"/>
    </location>
</feature>
<dbReference type="InterPro" id="IPR036615">
    <property type="entry name" value="Mur_ligase_C_dom_sf"/>
</dbReference>
<dbReference type="EC" id="6.3.2.8" evidence="3 14"/>
<dbReference type="InterPro" id="IPR005758">
    <property type="entry name" value="UDP-N-AcMur_Ala_ligase_MurC"/>
</dbReference>
<keyword evidence="12 14" id="KW-0961">Cell wall biogenesis/degradation</keyword>
<dbReference type="Gene3D" id="3.90.190.20">
    <property type="entry name" value="Mur ligase, C-terminal domain"/>
    <property type="match status" value="1"/>
</dbReference>
<evidence type="ECO:0000256" key="10">
    <source>
        <dbReference type="ARBA" id="ARBA00022984"/>
    </source>
</evidence>
<keyword evidence="9 14" id="KW-0133">Cell shape</keyword>
<comment type="similarity">
    <text evidence="14">Belongs to the MurCDEF family.</text>
</comment>
<evidence type="ECO:0000256" key="6">
    <source>
        <dbReference type="ARBA" id="ARBA00022618"/>
    </source>
</evidence>
<evidence type="ECO:0000259" key="18">
    <source>
        <dbReference type="Pfam" id="PF08245"/>
    </source>
</evidence>
<dbReference type="Proteomes" id="UP000317544">
    <property type="component" value="Chromosome"/>
</dbReference>
<keyword evidence="20" id="KW-1185">Reference proteome</keyword>
<keyword evidence="11 14" id="KW-0131">Cell cycle</keyword>
<dbReference type="GO" id="GO:0009252">
    <property type="term" value="P:peptidoglycan biosynthetic process"/>
    <property type="evidence" value="ECO:0007669"/>
    <property type="project" value="UniProtKB-UniRule"/>
</dbReference>
<evidence type="ECO:0000256" key="1">
    <source>
        <dbReference type="ARBA" id="ARBA00004496"/>
    </source>
</evidence>
<evidence type="ECO:0000256" key="2">
    <source>
        <dbReference type="ARBA" id="ARBA00004752"/>
    </source>
</evidence>
<dbReference type="InterPro" id="IPR036565">
    <property type="entry name" value="Mur-like_cat_sf"/>
</dbReference>
<dbReference type="InterPro" id="IPR004101">
    <property type="entry name" value="Mur_ligase_C"/>
</dbReference>
<reference evidence="19 20" key="1">
    <citation type="journal article" date="2019" name="Proc. Natl. Acad. Sci. U.S.A.">
        <title>Exaggeration and cooption of innate immunity for social defense.</title>
        <authorList>
            <person name="Kutsukake M."/>
            <person name="Moriyama M."/>
            <person name="Shigenobu S."/>
            <person name="Meng X.-Y."/>
            <person name="Nikoh N."/>
            <person name="Noda C."/>
            <person name="Kobayashi S."/>
            <person name="Fukatsu T."/>
        </authorList>
    </citation>
    <scope>NUCLEOTIDE SEQUENCE [LARGE SCALE GENOMIC DNA]</scope>
    <source>
        <strain evidence="19 20">Nmo</strain>
    </source>
</reference>
<sequence>MKKNNHKVHFLLNKKHMIHFVGIGGIGMSSIANFLIKKKYKISGSDLNPNLFTKKLSNMGALISFKHSYKNVLKANIVVISSAIPKNNIEIITAIKLNIPILKRAQMLSIISKKKYTIAITGSHGKTTTTGIIFNIYNEAKLYPNLINGGIVKDIKSFSKTGKGLYFIVEVDESDGSLVYIQPNVAILTNIEHEHLRNYQNNFNNLQQTYIKFLNNTPNNKISIICIDNLGINQIIKKITSKVITYGFSQKSDFRIVNYYQINFKCYFTLVRNKKNILNITLNLPGKHNALNATASVITALIQKIHPTIILKALKKFKGIEKRFELLGHFNLTLKNNKHSKLMIISDYGHHPNEILYNIQTIRNGWKDKKITMIFQPHKFSRTQDLFKQFISVLSLVDNLLMLNVFSAEECVIPGYNSIDLCKKIITVSNLKPTLITNYNNILSILKKKLFQKNIVLIQGAGNVHDIIYKHFVSKLSPIRQMFNKK</sequence>
<dbReference type="AlphaFoldDB" id="A0A455TA22"/>
<evidence type="ECO:0000313" key="19">
    <source>
        <dbReference type="EMBL" id="BBI01184.1"/>
    </source>
</evidence>
<dbReference type="GO" id="GO:0008763">
    <property type="term" value="F:UDP-N-acetylmuramate-L-alanine ligase activity"/>
    <property type="evidence" value="ECO:0007669"/>
    <property type="project" value="UniProtKB-UniRule"/>
</dbReference>
<dbReference type="SUPFAM" id="SSF51984">
    <property type="entry name" value="MurCD N-terminal domain"/>
    <property type="match status" value="1"/>
</dbReference>